<gene>
    <name evidence="1" type="ORF">QQF64_003132</name>
</gene>
<dbReference type="Proteomes" id="UP001558613">
    <property type="component" value="Unassembled WGS sequence"/>
</dbReference>
<reference evidence="1 2" key="1">
    <citation type="submission" date="2023-09" db="EMBL/GenBank/DDBJ databases">
        <authorList>
            <person name="Wang M."/>
        </authorList>
    </citation>
    <scope>NUCLEOTIDE SEQUENCE [LARGE SCALE GENOMIC DNA]</scope>
    <source>
        <strain evidence="1">GT-2023</strain>
        <tissue evidence="1">Liver</tissue>
    </source>
</reference>
<evidence type="ECO:0008006" key="3">
    <source>
        <dbReference type="Google" id="ProtNLM"/>
    </source>
</evidence>
<comment type="caution">
    <text evidence="1">The sequence shown here is derived from an EMBL/GenBank/DDBJ whole genome shotgun (WGS) entry which is preliminary data.</text>
</comment>
<sequence>MKISVLLPTPPRSLLVIQALVLTFHDNAVLRSFRNIRHKRFSTHTSDAGNRDYSHVRLTETHRRRKTI</sequence>
<name>A0ABR3MK15_9TELE</name>
<evidence type="ECO:0000313" key="1">
    <source>
        <dbReference type="EMBL" id="KAL1265105.1"/>
    </source>
</evidence>
<accession>A0ABR3MK15</accession>
<protein>
    <recommendedName>
        <fullName evidence="3">Secreted protein</fullName>
    </recommendedName>
</protein>
<dbReference type="EMBL" id="JAYMGO010000011">
    <property type="protein sequence ID" value="KAL1265105.1"/>
    <property type="molecule type" value="Genomic_DNA"/>
</dbReference>
<evidence type="ECO:0000313" key="2">
    <source>
        <dbReference type="Proteomes" id="UP001558613"/>
    </source>
</evidence>
<keyword evidence="2" id="KW-1185">Reference proteome</keyword>
<proteinExistence type="predicted"/>
<organism evidence="1 2">
    <name type="scientific">Cirrhinus molitorella</name>
    <name type="common">mud carp</name>
    <dbReference type="NCBI Taxonomy" id="172907"/>
    <lineage>
        <taxon>Eukaryota</taxon>
        <taxon>Metazoa</taxon>
        <taxon>Chordata</taxon>
        <taxon>Craniata</taxon>
        <taxon>Vertebrata</taxon>
        <taxon>Euteleostomi</taxon>
        <taxon>Actinopterygii</taxon>
        <taxon>Neopterygii</taxon>
        <taxon>Teleostei</taxon>
        <taxon>Ostariophysi</taxon>
        <taxon>Cypriniformes</taxon>
        <taxon>Cyprinidae</taxon>
        <taxon>Labeoninae</taxon>
        <taxon>Labeonini</taxon>
        <taxon>Cirrhinus</taxon>
    </lineage>
</organism>